<dbReference type="Proteomes" id="UP000308768">
    <property type="component" value="Unassembled WGS sequence"/>
</dbReference>
<comment type="similarity">
    <text evidence="3">Belongs to the RRG9 family.</text>
</comment>
<feature type="region of interest" description="Disordered" evidence="6">
    <location>
        <begin position="71"/>
        <end position="108"/>
    </location>
</feature>
<keyword evidence="8" id="KW-1185">Reference proteome</keyword>
<reference evidence="7 8" key="1">
    <citation type="submission" date="2017-03" db="EMBL/GenBank/DDBJ databases">
        <title>Genomes of endolithic fungi from Antarctica.</title>
        <authorList>
            <person name="Coleine C."/>
            <person name="Masonjones S."/>
            <person name="Stajich J.E."/>
        </authorList>
    </citation>
    <scope>NUCLEOTIDE SEQUENCE [LARGE SCALE GENOMIC DNA]</scope>
    <source>
        <strain evidence="7 8">CCFEE 5187</strain>
    </source>
</reference>
<sequence>MSCACSARTLEAFVKQIAGVDLRTQTSHAAARRRPCYVRAFSTHSSRKIRQSHQRPLHSSVSPTTLERDDFYVPFDRGSDPSSTSSVDRSSNTTPYWPPPAPVAADGMFDTEDFEPEIQLRGEVAEAQQPIVSKLYGVPEATITDMQDSIEGGALPAEDAATATEDSAICSAVVELNAENIEALARKALLSATHVQQLPPPPALKKSLKSKPRPSVPKIEASTAAPSKDAQIPYKYVPKEPWQVQKTALAEKFGEAQWAPRKRLSPDALEGIRALHAQYPDKFTTPILAEQFKVSPEAIRRILRSKWKPNAEEEEDRLRRWDKRGEKIWTNLVELGTKPPKKWRDMGVGKAEPGALPKWKKGSRRELNDGRGESYDGGRGAAWSRNAPEESTDDVPWARSLADRIL</sequence>
<evidence type="ECO:0000313" key="8">
    <source>
        <dbReference type="Proteomes" id="UP000308768"/>
    </source>
</evidence>
<evidence type="ECO:0000256" key="6">
    <source>
        <dbReference type="SAM" id="MobiDB-lite"/>
    </source>
</evidence>
<dbReference type="GO" id="GO:0005634">
    <property type="term" value="C:nucleus"/>
    <property type="evidence" value="ECO:0007669"/>
    <property type="project" value="TreeGrafter"/>
</dbReference>
<proteinExistence type="inferred from homology"/>
<protein>
    <recommendedName>
        <fullName evidence="4">Required for respiratory growth protein 9, mitochondrial</fullName>
    </recommendedName>
</protein>
<feature type="region of interest" description="Disordered" evidence="6">
    <location>
        <begin position="340"/>
        <end position="406"/>
    </location>
</feature>
<evidence type="ECO:0000256" key="4">
    <source>
        <dbReference type="ARBA" id="ARBA00013566"/>
    </source>
</evidence>
<evidence type="ECO:0000256" key="5">
    <source>
        <dbReference type="ARBA" id="ARBA00022946"/>
    </source>
</evidence>
<gene>
    <name evidence="7" type="ORF">B0A49_10537</name>
</gene>
<dbReference type="STRING" id="331657.A0A4V5NDF5"/>
<comment type="function">
    <text evidence="1">Required for respiratory activity and maintenance and expression of the mitochondrial genome.</text>
</comment>
<name>A0A4V5NDF5_9PEZI</name>
<dbReference type="OrthoDB" id="5578174at2759"/>
<comment type="caution">
    <text evidence="7">The sequence shown here is derived from an EMBL/GenBank/DDBJ whole genome shotgun (WGS) entry which is preliminary data.</text>
</comment>
<evidence type="ECO:0000256" key="1">
    <source>
        <dbReference type="ARBA" id="ARBA00003548"/>
    </source>
</evidence>
<evidence type="ECO:0000256" key="2">
    <source>
        <dbReference type="ARBA" id="ARBA00004173"/>
    </source>
</evidence>
<feature type="compositionally biased region" description="Low complexity" evidence="6">
    <location>
        <begin position="80"/>
        <end position="94"/>
    </location>
</feature>
<dbReference type="PANTHER" id="PTHR13475:SF3">
    <property type="entry name" value="NEUGRIN"/>
    <property type="match status" value="1"/>
</dbReference>
<dbReference type="InterPro" id="IPR010487">
    <property type="entry name" value="NGRN/Rrg9"/>
</dbReference>
<feature type="compositionally biased region" description="Basic and acidic residues" evidence="6">
    <location>
        <begin position="364"/>
        <end position="376"/>
    </location>
</feature>
<dbReference type="EMBL" id="NAJN01001556">
    <property type="protein sequence ID" value="TKA62479.1"/>
    <property type="molecule type" value="Genomic_DNA"/>
</dbReference>
<organism evidence="7 8">
    <name type="scientific">Cryomyces minteri</name>
    <dbReference type="NCBI Taxonomy" id="331657"/>
    <lineage>
        <taxon>Eukaryota</taxon>
        <taxon>Fungi</taxon>
        <taxon>Dikarya</taxon>
        <taxon>Ascomycota</taxon>
        <taxon>Pezizomycotina</taxon>
        <taxon>Dothideomycetes</taxon>
        <taxon>Dothideomycetes incertae sedis</taxon>
        <taxon>Cryomyces</taxon>
    </lineage>
</organism>
<dbReference type="Pfam" id="PF06413">
    <property type="entry name" value="Neugrin"/>
    <property type="match status" value="1"/>
</dbReference>
<dbReference type="AlphaFoldDB" id="A0A4V5NDF5"/>
<evidence type="ECO:0000313" key="7">
    <source>
        <dbReference type="EMBL" id="TKA62479.1"/>
    </source>
</evidence>
<accession>A0A4V5NDF5</accession>
<dbReference type="GO" id="GO:0005739">
    <property type="term" value="C:mitochondrion"/>
    <property type="evidence" value="ECO:0007669"/>
    <property type="project" value="UniProtKB-SubCell"/>
</dbReference>
<evidence type="ECO:0000256" key="3">
    <source>
        <dbReference type="ARBA" id="ARBA00010895"/>
    </source>
</evidence>
<comment type="subcellular location">
    <subcellularLocation>
        <location evidence="2">Mitochondrion</location>
    </subcellularLocation>
</comment>
<keyword evidence="5" id="KW-0809">Transit peptide</keyword>
<feature type="region of interest" description="Disordered" evidence="6">
    <location>
        <begin position="199"/>
        <end position="224"/>
    </location>
</feature>
<dbReference type="PANTHER" id="PTHR13475">
    <property type="entry name" value="NEUGRIN"/>
    <property type="match status" value="1"/>
</dbReference>